<feature type="domain" description="N-acetyltransferase" evidence="1">
    <location>
        <begin position="4"/>
        <end position="163"/>
    </location>
</feature>
<dbReference type="InterPro" id="IPR016181">
    <property type="entry name" value="Acyl_CoA_acyltransferase"/>
</dbReference>
<dbReference type="PANTHER" id="PTHR43138">
    <property type="entry name" value="ACETYLTRANSFERASE, GNAT FAMILY"/>
    <property type="match status" value="1"/>
</dbReference>
<name>A0A0D1M4J8_9SPHN</name>
<organism evidence="2 3">
    <name type="scientific">Sphingomonas melonis</name>
    <dbReference type="NCBI Taxonomy" id="152682"/>
    <lineage>
        <taxon>Bacteria</taxon>
        <taxon>Pseudomonadati</taxon>
        <taxon>Pseudomonadota</taxon>
        <taxon>Alphaproteobacteria</taxon>
        <taxon>Sphingomonadales</taxon>
        <taxon>Sphingomonadaceae</taxon>
        <taxon>Sphingomonas</taxon>
    </lineage>
</organism>
<accession>A0A0D1M4J8</accession>
<dbReference type="PATRIC" id="fig|1549858.7.peg.1717"/>
<proteinExistence type="predicted"/>
<dbReference type="InterPro" id="IPR000182">
    <property type="entry name" value="GNAT_dom"/>
</dbReference>
<dbReference type="PANTHER" id="PTHR43138:SF1">
    <property type="entry name" value="N-ACETYLTRANSFERASE ACA1"/>
    <property type="match status" value="1"/>
</dbReference>
<evidence type="ECO:0000259" key="1">
    <source>
        <dbReference type="PROSITE" id="PS51186"/>
    </source>
</evidence>
<gene>
    <name evidence="2" type="ORF">SR41_11990</name>
</gene>
<evidence type="ECO:0000313" key="2">
    <source>
        <dbReference type="EMBL" id="KIU26925.1"/>
    </source>
</evidence>
<dbReference type="PROSITE" id="PS51186">
    <property type="entry name" value="GNAT"/>
    <property type="match status" value="1"/>
</dbReference>
<dbReference type="AlphaFoldDB" id="A0A0D1M4J8"/>
<dbReference type="Proteomes" id="UP000033203">
    <property type="component" value="Unassembled WGS sequence"/>
</dbReference>
<dbReference type="EMBL" id="JXTP01000057">
    <property type="protein sequence ID" value="KIU26925.1"/>
    <property type="molecule type" value="Genomic_DNA"/>
</dbReference>
<sequence>MTAPTIRAANPDDVAGVVAMLAPVIALGEAYALPRDMTPAAIADHWFAAAHQVFVAERDGVLLGSYYIQANQAGGGAHVANAGYVTAEAARGQGVARAMAKHSFDAARAAGFRAMQFNLVLASNTVAANLWQALGFAIVGRLPEAFDHPRLGPVDALVMHRFL</sequence>
<dbReference type="GO" id="GO:0016747">
    <property type="term" value="F:acyltransferase activity, transferring groups other than amino-acyl groups"/>
    <property type="evidence" value="ECO:0007669"/>
    <property type="project" value="InterPro"/>
</dbReference>
<keyword evidence="2" id="KW-0808">Transferase</keyword>
<dbReference type="SUPFAM" id="SSF55729">
    <property type="entry name" value="Acyl-CoA N-acyltransferases (Nat)"/>
    <property type="match status" value="1"/>
</dbReference>
<protein>
    <submittedName>
        <fullName evidence="2">Acetyltransferase</fullName>
    </submittedName>
</protein>
<dbReference type="CDD" id="cd04301">
    <property type="entry name" value="NAT_SF"/>
    <property type="match status" value="1"/>
</dbReference>
<evidence type="ECO:0000313" key="3">
    <source>
        <dbReference type="Proteomes" id="UP000033203"/>
    </source>
</evidence>
<comment type="caution">
    <text evidence="2">The sequence shown here is derived from an EMBL/GenBank/DDBJ whole genome shotgun (WGS) entry which is preliminary data.</text>
</comment>
<dbReference type="Gene3D" id="3.40.630.30">
    <property type="match status" value="1"/>
</dbReference>
<dbReference type="Pfam" id="PF00583">
    <property type="entry name" value="Acetyltransf_1"/>
    <property type="match status" value="1"/>
</dbReference>
<reference evidence="2 3" key="1">
    <citation type="submission" date="2015-01" db="EMBL/GenBank/DDBJ databases">
        <title>Genome of Sphingomonas taxi strain 30a.</title>
        <authorList>
            <person name="Eevers N."/>
            <person name="Van Hamme J."/>
            <person name="Bottos E."/>
            <person name="Weyens N."/>
            <person name="Vangronsveld J."/>
        </authorList>
    </citation>
    <scope>NUCLEOTIDE SEQUENCE [LARGE SCALE GENOMIC DNA]</scope>
    <source>
        <strain evidence="2 3">30a</strain>
    </source>
</reference>
<dbReference type="InterPro" id="IPR052742">
    <property type="entry name" value="Mito_N-acetyltransferase"/>
</dbReference>